<accession>A0A0E9UVL7</accession>
<dbReference type="AlphaFoldDB" id="A0A0E9UVL7"/>
<organism evidence="1">
    <name type="scientific">Anguilla anguilla</name>
    <name type="common">European freshwater eel</name>
    <name type="synonym">Muraena anguilla</name>
    <dbReference type="NCBI Taxonomy" id="7936"/>
    <lineage>
        <taxon>Eukaryota</taxon>
        <taxon>Metazoa</taxon>
        <taxon>Chordata</taxon>
        <taxon>Craniata</taxon>
        <taxon>Vertebrata</taxon>
        <taxon>Euteleostomi</taxon>
        <taxon>Actinopterygii</taxon>
        <taxon>Neopterygii</taxon>
        <taxon>Teleostei</taxon>
        <taxon>Anguilliformes</taxon>
        <taxon>Anguillidae</taxon>
        <taxon>Anguilla</taxon>
    </lineage>
</organism>
<evidence type="ECO:0000313" key="1">
    <source>
        <dbReference type="EMBL" id="JAH69924.1"/>
    </source>
</evidence>
<sequence length="31" mass="3446">MLSVTPICPAVSLVENSCDHSVTWVPNRRFS</sequence>
<dbReference type="EMBL" id="GBXM01038653">
    <property type="protein sequence ID" value="JAH69924.1"/>
    <property type="molecule type" value="Transcribed_RNA"/>
</dbReference>
<reference evidence="1" key="2">
    <citation type="journal article" date="2015" name="Fish Shellfish Immunol.">
        <title>Early steps in the European eel (Anguilla anguilla)-Vibrio vulnificus interaction in the gills: Role of the RtxA13 toxin.</title>
        <authorList>
            <person name="Callol A."/>
            <person name="Pajuelo D."/>
            <person name="Ebbesson L."/>
            <person name="Teles M."/>
            <person name="MacKenzie S."/>
            <person name="Amaro C."/>
        </authorList>
    </citation>
    <scope>NUCLEOTIDE SEQUENCE</scope>
</reference>
<proteinExistence type="predicted"/>
<reference evidence="1" key="1">
    <citation type="submission" date="2014-11" db="EMBL/GenBank/DDBJ databases">
        <authorList>
            <person name="Amaro Gonzalez C."/>
        </authorList>
    </citation>
    <scope>NUCLEOTIDE SEQUENCE</scope>
</reference>
<name>A0A0E9UVL7_ANGAN</name>
<protein>
    <submittedName>
        <fullName evidence="1">Uncharacterized protein</fullName>
    </submittedName>
</protein>